<reference evidence="2 3" key="1">
    <citation type="submission" date="2021-07" db="EMBL/GenBank/DDBJ databases">
        <title>Draft genome sequence of carbapenem-resistant Aeromonas spp. in Japan.</title>
        <authorList>
            <person name="Maehana S."/>
            <person name="Suzuki M."/>
            <person name="Kitasato H."/>
        </authorList>
    </citation>
    <scope>NUCLEOTIDE SEQUENCE [LARGE SCALE GENOMIC DNA]</scope>
    <source>
        <strain evidence="2 3">KAM382</strain>
    </source>
</reference>
<dbReference type="InterPro" id="IPR022225">
    <property type="entry name" value="Phage_tail_fibre_N"/>
</dbReference>
<dbReference type="EMBL" id="BPOP01000102">
    <property type="protein sequence ID" value="GJB94359.1"/>
    <property type="molecule type" value="Genomic_DNA"/>
</dbReference>
<evidence type="ECO:0000313" key="3">
    <source>
        <dbReference type="Proteomes" id="UP000737420"/>
    </source>
</evidence>
<dbReference type="Proteomes" id="UP000737420">
    <property type="component" value="Unassembled WGS sequence"/>
</dbReference>
<accession>A0ABD0BDL5</accession>
<dbReference type="AlphaFoldDB" id="A0ABD0BDL5"/>
<gene>
    <name evidence="2" type="ORF">KAM382_44200</name>
</gene>
<proteinExistence type="predicted"/>
<dbReference type="RefSeq" id="WP_223931044.1">
    <property type="nucleotide sequence ID" value="NZ_AP024402.1"/>
</dbReference>
<feature type="domain" description="Phage tail fibre protein N-terminal" evidence="1">
    <location>
        <begin position="1"/>
        <end position="150"/>
    </location>
</feature>
<evidence type="ECO:0000313" key="2">
    <source>
        <dbReference type="EMBL" id="GJB94359.1"/>
    </source>
</evidence>
<organism evidence="2 3">
    <name type="scientific">Aeromonas caviae</name>
    <name type="common">Aeromonas punctata</name>
    <dbReference type="NCBI Taxonomy" id="648"/>
    <lineage>
        <taxon>Bacteria</taxon>
        <taxon>Pseudomonadati</taxon>
        <taxon>Pseudomonadota</taxon>
        <taxon>Gammaproteobacteria</taxon>
        <taxon>Aeromonadales</taxon>
        <taxon>Aeromonadaceae</taxon>
        <taxon>Aeromonas</taxon>
    </lineage>
</organism>
<evidence type="ECO:0000259" key="1">
    <source>
        <dbReference type="Pfam" id="PF12571"/>
    </source>
</evidence>
<name>A0ABD0BDL5_AERCA</name>
<comment type="caution">
    <text evidence="2">The sequence shown here is derived from an EMBL/GenBank/DDBJ whole genome shotgun (WGS) entry which is preliminary data.</text>
</comment>
<dbReference type="PANTHER" id="PTHR35191">
    <property type="entry name" value="PROPHAGE SIDE TAIL FIBER PROTEIN HOMOLOG STFQ-RELATED"/>
    <property type="match status" value="1"/>
</dbReference>
<protein>
    <recommendedName>
        <fullName evidence="1">Phage tail fibre protein N-terminal domain-containing protein</fullName>
    </recommendedName>
</protein>
<dbReference type="InterPro" id="IPR051934">
    <property type="entry name" value="Phage_Tail_Fiber_Structural"/>
</dbReference>
<sequence length="432" mass="45968">MSAIYFAILTDAGQAKMANALALGVPLKITHMAVGDGNGQPVTPNAAQTALVRERRRAPINTLFQDPTNQSQLVAEQIIPENVGDWWIREAGIFSEDGTLIAIANTPDTYKPLLSSGAGRTQVIRIVIIVSDTSAVELKIDPAVVLATRKYVDDLIASELAKRDHKQSVRAATTAAITLTAQQTIDGVALVAGDRVLVKDQADAKANGIYLVATGAWTRTTDADIGTDLTTGMRVYVEEGATNGTNVWYLATTGVITLGTTVLTFKDEHPDATESVKGRAMIATQAEVDAGTNDTKTVTPKKLAKHYRRGNILGAVAQSGGVPTAAIIERGSNSNGEYVKYADGTVIAWQSLSNSLTSTSLDGLHSAQLTWNYPITIMSPVPSIVHYSGSKVMLCGGHPNITTTSVMTYASSLVAFTNITVNSKFMVIGRWY</sequence>
<dbReference type="PANTHER" id="PTHR35191:SF1">
    <property type="entry name" value="PROPHAGE SIDE TAIL FIBER PROTEIN HOMOLOG STFQ-RELATED"/>
    <property type="match status" value="1"/>
</dbReference>
<dbReference type="Pfam" id="PF12571">
    <property type="entry name" value="Phage_tail_fib"/>
    <property type="match status" value="1"/>
</dbReference>